<evidence type="ECO:0000256" key="1">
    <source>
        <dbReference type="SAM" id="Coils"/>
    </source>
</evidence>
<organism evidence="3 4">
    <name type="scientific">Microthlaspi erraticum</name>
    <dbReference type="NCBI Taxonomy" id="1685480"/>
    <lineage>
        <taxon>Eukaryota</taxon>
        <taxon>Viridiplantae</taxon>
        <taxon>Streptophyta</taxon>
        <taxon>Embryophyta</taxon>
        <taxon>Tracheophyta</taxon>
        <taxon>Spermatophyta</taxon>
        <taxon>Magnoliopsida</taxon>
        <taxon>eudicotyledons</taxon>
        <taxon>Gunneridae</taxon>
        <taxon>Pentapetalae</taxon>
        <taxon>rosids</taxon>
        <taxon>malvids</taxon>
        <taxon>Brassicales</taxon>
        <taxon>Brassicaceae</taxon>
        <taxon>Coluteocarpeae</taxon>
        <taxon>Microthlaspi</taxon>
    </lineage>
</organism>
<keyword evidence="1" id="KW-0175">Coiled coil</keyword>
<evidence type="ECO:0000313" key="4">
    <source>
        <dbReference type="Proteomes" id="UP000467841"/>
    </source>
</evidence>
<keyword evidence="4" id="KW-1185">Reference proteome</keyword>
<sequence>MEQKESNHQVPKSRAPNLHFSLKTKPEHPKYDRIFMPSRRPKVMFLIWKDRYLSHDPRRSGKRSFGSLVGPELIFYQDMSDERLSRAHGDFDGSRGPDTAPKALAHLDTSITQSRSFHWPERGPFKNLESKLKRLKRNGNFPLLRALNFADLDPLSTYIYLLLASCNKNHQPHNKKHLFNKVRSHLGGLLLLSFLLLHLYLEMNHNTNIHFGNRTLIPHDLHGRSYQDPAISIVPHPFPPNRAHPTFEGPSRDEHHYHHHQNRPPVYHQPPRPVLHSHHDHVLNRRRDSHFDAVLEGFMESQRRTSRDIETKLEFTRYELDGRLGELSTQIEKVESRCLDMEEDLKKQGEAIEDNRRAIHFTKVSTKEMDNHLDEKISSLDNNLDGTTKSLNSITAVAHQAKREVAEVTLKERQCYSTMLTLVEGQKQVKAQIRDLHISLDKRSQDIQRRARGLEDKVDGVSKEVKDLTTRLANLEEKVLTETKTTVPKQNYAASVFTIRETDPRVIWDEEESRADQERATKLTTGTRGKIAPKGRTLTQRSSQPPPTKEKRKIRSSLEEIIDDFNFMARRFPYGVTFDNACNKRFTNKQLNSSRNLNNRFTSNLNK</sequence>
<dbReference type="Proteomes" id="UP000467841">
    <property type="component" value="Unassembled WGS sequence"/>
</dbReference>
<gene>
    <name evidence="3" type="ORF">MERR_LOCUS27441</name>
</gene>
<comment type="caution">
    <text evidence="3">The sequence shown here is derived from an EMBL/GenBank/DDBJ whole genome shotgun (WGS) entry which is preliminary data.</text>
</comment>
<feature type="coiled-coil region" evidence="1">
    <location>
        <begin position="324"/>
        <end position="351"/>
    </location>
</feature>
<protein>
    <submittedName>
        <fullName evidence="3">Uncharacterized protein</fullName>
    </submittedName>
</protein>
<name>A0A6D2JLU8_9BRAS</name>
<dbReference type="AlphaFoldDB" id="A0A6D2JLU8"/>
<feature type="coiled-coil region" evidence="1">
    <location>
        <begin position="444"/>
        <end position="485"/>
    </location>
</feature>
<reference evidence="3" key="1">
    <citation type="submission" date="2020-01" db="EMBL/GenBank/DDBJ databases">
        <authorList>
            <person name="Mishra B."/>
        </authorList>
    </citation>
    <scope>NUCLEOTIDE SEQUENCE [LARGE SCALE GENOMIC DNA]</scope>
</reference>
<dbReference type="EMBL" id="CACVBM020001225">
    <property type="protein sequence ID" value="CAA7040206.1"/>
    <property type="molecule type" value="Genomic_DNA"/>
</dbReference>
<accession>A0A6D2JLU8</accession>
<feature type="compositionally biased region" description="Basic and acidic residues" evidence="2">
    <location>
        <begin position="511"/>
        <end position="521"/>
    </location>
</feature>
<feature type="region of interest" description="Disordered" evidence="2">
    <location>
        <begin position="511"/>
        <end position="554"/>
    </location>
</feature>
<proteinExistence type="predicted"/>
<feature type="region of interest" description="Disordered" evidence="2">
    <location>
        <begin position="1"/>
        <end position="24"/>
    </location>
</feature>
<evidence type="ECO:0000313" key="3">
    <source>
        <dbReference type="EMBL" id="CAA7040206.1"/>
    </source>
</evidence>
<evidence type="ECO:0000256" key="2">
    <source>
        <dbReference type="SAM" id="MobiDB-lite"/>
    </source>
</evidence>